<evidence type="ECO:0000313" key="1">
    <source>
        <dbReference type="EMBL" id="CAD8842030.1"/>
    </source>
</evidence>
<reference evidence="1" key="1">
    <citation type="submission" date="2021-01" db="EMBL/GenBank/DDBJ databases">
        <authorList>
            <person name="Corre E."/>
            <person name="Pelletier E."/>
            <person name="Niang G."/>
            <person name="Scheremetjew M."/>
            <person name="Finn R."/>
            <person name="Kale V."/>
            <person name="Holt S."/>
            <person name="Cochrane G."/>
            <person name="Meng A."/>
            <person name="Brown T."/>
            <person name="Cohen L."/>
        </authorList>
    </citation>
    <scope>NUCLEOTIDE SEQUENCE</scope>
</reference>
<dbReference type="InterPro" id="IPR036770">
    <property type="entry name" value="Ankyrin_rpt-contain_sf"/>
</dbReference>
<protein>
    <recommendedName>
        <fullName evidence="2">Ankyrin repeat protein</fullName>
    </recommendedName>
</protein>
<accession>A0A7S1F430</accession>
<dbReference type="AlphaFoldDB" id="A0A7S1F430"/>
<dbReference type="Gene3D" id="1.25.40.20">
    <property type="entry name" value="Ankyrin repeat-containing domain"/>
    <property type="match status" value="2"/>
</dbReference>
<organism evidence="1">
    <name type="scientific">Noctiluca scintillans</name>
    <name type="common">Sea sparkle</name>
    <name type="synonym">Red tide dinoflagellate</name>
    <dbReference type="NCBI Taxonomy" id="2966"/>
    <lineage>
        <taxon>Eukaryota</taxon>
        <taxon>Sar</taxon>
        <taxon>Alveolata</taxon>
        <taxon>Dinophyceae</taxon>
        <taxon>Noctilucales</taxon>
        <taxon>Noctilucaceae</taxon>
        <taxon>Noctiluca</taxon>
    </lineage>
</organism>
<gene>
    <name evidence="1" type="ORF">NSCI0253_LOCUS16378</name>
</gene>
<proteinExistence type="predicted"/>
<evidence type="ECO:0008006" key="2">
    <source>
        <dbReference type="Google" id="ProtNLM"/>
    </source>
</evidence>
<dbReference type="EMBL" id="HBFQ01023328">
    <property type="protein sequence ID" value="CAD8842030.1"/>
    <property type="molecule type" value="Transcribed_RNA"/>
</dbReference>
<name>A0A7S1F430_NOCSC</name>
<dbReference type="SUPFAM" id="SSF48403">
    <property type="entry name" value="Ankyrin repeat"/>
    <property type="match status" value="1"/>
</dbReference>
<sequence length="218" mass="23922">MNEGDGALDVSCEAFAEAIENGEVDEVKLLLEAGVLPRGRASKGRHQGVPPLAIAARGAKPADILHLLLEVTADTEATGDVVSIHDVTCEMEVTRRLGRDEEIFAALMAWTDTFVDVDVHRAQVITKLNLLLAHGVDVNARVEHSGDTALHVVARIFQRNRSQLTGPSANNWTQRRFNCAKFKWELLQRAGAEPLRNRRHELPIDLVSSDLRGELSGP</sequence>